<dbReference type="Gene3D" id="1.10.260.40">
    <property type="entry name" value="lambda repressor-like DNA-binding domains"/>
    <property type="match status" value="1"/>
</dbReference>
<gene>
    <name evidence="1" type="ORF">GOB93_14165</name>
</gene>
<dbReference type="RefSeq" id="WP_173584170.1">
    <property type="nucleotide sequence ID" value="NZ_WOTB01000020.1"/>
</dbReference>
<comment type="caution">
    <text evidence="1">The sequence shown here is derived from an EMBL/GenBank/DDBJ whole genome shotgun (WGS) entry which is preliminary data.</text>
</comment>
<evidence type="ECO:0008006" key="3">
    <source>
        <dbReference type="Google" id="ProtNLM"/>
    </source>
</evidence>
<accession>A0ABX0JQN6</accession>
<reference evidence="1 2" key="1">
    <citation type="journal article" date="2020" name="Int. J. Syst. Evol. Microbiol.">
        <title>Novel acetic acid bacteria from cider fermentations: Acetobacter conturbans sp. nov. and Acetobacter fallax sp. nov.</title>
        <authorList>
            <person name="Sombolestani A.S."/>
            <person name="Cleenwerck I."/>
            <person name="Cnockaert M."/>
            <person name="Borremans W."/>
            <person name="Wieme A.D."/>
            <person name="De Vuyst L."/>
            <person name="Vandamme P."/>
        </authorList>
    </citation>
    <scope>NUCLEOTIDE SEQUENCE [LARGE SCALE GENOMIC DNA]</scope>
    <source>
        <strain evidence="1 2">LMG 30640</strain>
    </source>
</reference>
<organism evidence="1 2">
    <name type="scientific">Acetobacter musti</name>
    <dbReference type="NCBI Taxonomy" id="864732"/>
    <lineage>
        <taxon>Bacteria</taxon>
        <taxon>Pseudomonadati</taxon>
        <taxon>Pseudomonadota</taxon>
        <taxon>Alphaproteobacteria</taxon>
        <taxon>Acetobacterales</taxon>
        <taxon>Acetobacteraceae</taxon>
        <taxon>Acetobacter</taxon>
    </lineage>
</organism>
<dbReference type="InterPro" id="IPR010982">
    <property type="entry name" value="Lambda_DNA-bd_dom_sf"/>
</dbReference>
<name>A0ABX0JQN6_9PROT</name>
<keyword evidence="2" id="KW-1185">Reference proteome</keyword>
<dbReference type="Proteomes" id="UP000635278">
    <property type="component" value="Unassembled WGS sequence"/>
</dbReference>
<proteinExistence type="predicted"/>
<evidence type="ECO:0000313" key="1">
    <source>
        <dbReference type="EMBL" id="NHN85778.1"/>
    </source>
</evidence>
<dbReference type="Pfam" id="PF15943">
    <property type="entry name" value="YdaS_toxin"/>
    <property type="match status" value="1"/>
</dbReference>
<dbReference type="EMBL" id="WOTB01000020">
    <property type="protein sequence ID" value="NHN85778.1"/>
    <property type="molecule type" value="Genomic_DNA"/>
</dbReference>
<dbReference type="InterPro" id="IPR031856">
    <property type="entry name" value="YdaS_toxin-like"/>
</dbReference>
<sequence>MKHDIIKRAAEAVGGVNALARALGIKSPSIYSWKKIPPQRVSAVEAATGIPREELRPDLFARATPTTEDAR</sequence>
<dbReference type="SUPFAM" id="SSF47413">
    <property type="entry name" value="lambda repressor-like DNA-binding domains"/>
    <property type="match status" value="1"/>
</dbReference>
<evidence type="ECO:0000313" key="2">
    <source>
        <dbReference type="Proteomes" id="UP000635278"/>
    </source>
</evidence>
<protein>
    <recommendedName>
        <fullName evidence="3">Helix-turn-helix domain-containing protein</fullName>
    </recommendedName>
</protein>